<feature type="region of interest" description="Disordered" evidence="1">
    <location>
        <begin position="201"/>
        <end position="326"/>
    </location>
</feature>
<feature type="compositionally biased region" description="Polar residues" evidence="1">
    <location>
        <begin position="281"/>
        <end position="301"/>
    </location>
</feature>
<evidence type="ECO:0000313" key="5">
    <source>
        <dbReference type="Proteomes" id="UP000762676"/>
    </source>
</evidence>
<evidence type="ECO:0000256" key="1">
    <source>
        <dbReference type="SAM" id="MobiDB-lite"/>
    </source>
</evidence>
<name>A0AAV4H9E5_9GAST</name>
<dbReference type="GO" id="GO:0005576">
    <property type="term" value="C:extracellular region"/>
    <property type="evidence" value="ECO:0007669"/>
    <property type="project" value="InterPro"/>
</dbReference>
<keyword evidence="2" id="KW-0732">Signal</keyword>
<feature type="compositionally biased region" description="Low complexity" evidence="1">
    <location>
        <begin position="203"/>
        <end position="220"/>
    </location>
</feature>
<dbReference type="Proteomes" id="UP000762676">
    <property type="component" value="Unassembled WGS sequence"/>
</dbReference>
<feature type="domain" description="Chitin-binding type-2" evidence="3">
    <location>
        <begin position="28"/>
        <end position="85"/>
    </location>
</feature>
<protein>
    <recommendedName>
        <fullName evidence="3">Chitin-binding type-2 domain-containing protein</fullName>
    </recommendedName>
</protein>
<sequence length="326" mass="34775">MLAVAVPASAMILHIFLVWGLSAATAQFNLCPAPDGDFPNPASEGCTTFFRCANNQATMLRCPDMQIFDFLFRSCRSGTQLHCERQLEVFAIPANPTASENPDAQSSVRGAQSVNPLAAFLGNAGGTATSQEGGLVSLGAGLGGIGAGLIPGTTGLLSLLALLGDADVDRRGRRRGRGDNDLATMMVLSGMMNQMNPGLNRRQVQQQPQQPQYQRWNQQPQPQPQAPPYQQGQSWNQQPQAQTLPRPQRPPRNRQLQQGQQPPSPVIPDSGLLPASAVLPSATTDSRQASRGNQQTVTTVEESGGQVSRLPGGKTIVVIPQPTQTK</sequence>
<gene>
    <name evidence="4" type="ORF">ElyMa_006247900</name>
</gene>
<proteinExistence type="predicted"/>
<dbReference type="SMART" id="SM00494">
    <property type="entry name" value="ChtBD2"/>
    <property type="match status" value="1"/>
</dbReference>
<dbReference type="Pfam" id="PF01607">
    <property type="entry name" value="CBM_14"/>
    <property type="match status" value="1"/>
</dbReference>
<dbReference type="InterPro" id="IPR036508">
    <property type="entry name" value="Chitin-bd_dom_sf"/>
</dbReference>
<dbReference type="PROSITE" id="PS50940">
    <property type="entry name" value="CHIT_BIND_II"/>
    <property type="match status" value="1"/>
</dbReference>
<evidence type="ECO:0000259" key="3">
    <source>
        <dbReference type="PROSITE" id="PS50940"/>
    </source>
</evidence>
<comment type="caution">
    <text evidence="4">The sequence shown here is derived from an EMBL/GenBank/DDBJ whole genome shotgun (WGS) entry which is preliminary data.</text>
</comment>
<dbReference type="SUPFAM" id="SSF57625">
    <property type="entry name" value="Invertebrate chitin-binding proteins"/>
    <property type="match status" value="1"/>
</dbReference>
<dbReference type="GO" id="GO:0008061">
    <property type="term" value="F:chitin binding"/>
    <property type="evidence" value="ECO:0007669"/>
    <property type="project" value="InterPro"/>
</dbReference>
<feature type="compositionally biased region" description="Low complexity" evidence="1">
    <location>
        <begin position="228"/>
        <end position="246"/>
    </location>
</feature>
<accession>A0AAV4H9E5</accession>
<dbReference type="Gene3D" id="2.170.140.10">
    <property type="entry name" value="Chitin binding domain"/>
    <property type="match status" value="1"/>
</dbReference>
<dbReference type="EMBL" id="BMAT01012542">
    <property type="protein sequence ID" value="GFR94349.1"/>
    <property type="molecule type" value="Genomic_DNA"/>
</dbReference>
<feature type="signal peptide" evidence="2">
    <location>
        <begin position="1"/>
        <end position="26"/>
    </location>
</feature>
<evidence type="ECO:0000313" key="4">
    <source>
        <dbReference type="EMBL" id="GFR94349.1"/>
    </source>
</evidence>
<evidence type="ECO:0000256" key="2">
    <source>
        <dbReference type="SAM" id="SignalP"/>
    </source>
</evidence>
<dbReference type="InterPro" id="IPR002557">
    <property type="entry name" value="Chitin-bd_dom"/>
</dbReference>
<dbReference type="AlphaFoldDB" id="A0AAV4H9E5"/>
<keyword evidence="5" id="KW-1185">Reference proteome</keyword>
<feature type="chain" id="PRO_5043450253" description="Chitin-binding type-2 domain-containing protein" evidence="2">
    <location>
        <begin position="27"/>
        <end position="326"/>
    </location>
</feature>
<organism evidence="4 5">
    <name type="scientific">Elysia marginata</name>
    <dbReference type="NCBI Taxonomy" id="1093978"/>
    <lineage>
        <taxon>Eukaryota</taxon>
        <taxon>Metazoa</taxon>
        <taxon>Spiralia</taxon>
        <taxon>Lophotrochozoa</taxon>
        <taxon>Mollusca</taxon>
        <taxon>Gastropoda</taxon>
        <taxon>Heterobranchia</taxon>
        <taxon>Euthyneura</taxon>
        <taxon>Panpulmonata</taxon>
        <taxon>Sacoglossa</taxon>
        <taxon>Placobranchoidea</taxon>
        <taxon>Plakobranchidae</taxon>
        <taxon>Elysia</taxon>
    </lineage>
</organism>
<reference evidence="4 5" key="1">
    <citation type="journal article" date="2021" name="Elife">
        <title>Chloroplast acquisition without the gene transfer in kleptoplastic sea slugs, Plakobranchus ocellatus.</title>
        <authorList>
            <person name="Maeda T."/>
            <person name="Takahashi S."/>
            <person name="Yoshida T."/>
            <person name="Shimamura S."/>
            <person name="Takaki Y."/>
            <person name="Nagai Y."/>
            <person name="Toyoda A."/>
            <person name="Suzuki Y."/>
            <person name="Arimoto A."/>
            <person name="Ishii H."/>
            <person name="Satoh N."/>
            <person name="Nishiyama T."/>
            <person name="Hasebe M."/>
            <person name="Maruyama T."/>
            <person name="Minagawa J."/>
            <person name="Obokata J."/>
            <person name="Shigenobu S."/>
        </authorList>
    </citation>
    <scope>NUCLEOTIDE SEQUENCE [LARGE SCALE GENOMIC DNA]</scope>
</reference>